<dbReference type="SUPFAM" id="SSF56601">
    <property type="entry name" value="beta-lactamase/transpeptidase-like"/>
    <property type="match status" value="1"/>
</dbReference>
<dbReference type="InterPro" id="IPR050789">
    <property type="entry name" value="Diverse_Enzym_Activities"/>
</dbReference>
<keyword evidence="3" id="KW-1185">Reference proteome</keyword>
<dbReference type="EMBL" id="RKQZ01000001">
    <property type="protein sequence ID" value="RPF20388.1"/>
    <property type="molecule type" value="Genomic_DNA"/>
</dbReference>
<dbReference type="PANTHER" id="PTHR43283:SF3">
    <property type="entry name" value="BETA-LACTAMASE FAMILY PROTEIN (AFU_ORTHOLOGUE AFUA_5G07500)"/>
    <property type="match status" value="1"/>
</dbReference>
<protein>
    <submittedName>
        <fullName evidence="2">CubicO group peptidase (Beta-lactamase class C family)</fullName>
    </submittedName>
</protein>
<dbReference type="Gene3D" id="3.40.710.10">
    <property type="entry name" value="DD-peptidase/beta-lactamase superfamily"/>
    <property type="match status" value="1"/>
</dbReference>
<dbReference type="Pfam" id="PF00144">
    <property type="entry name" value="Beta-lactamase"/>
    <property type="match status" value="1"/>
</dbReference>
<name>A0A3N4Z333_9MICO</name>
<dbReference type="Proteomes" id="UP000280501">
    <property type="component" value="Unassembled WGS sequence"/>
</dbReference>
<comment type="caution">
    <text evidence="2">The sequence shown here is derived from an EMBL/GenBank/DDBJ whole genome shotgun (WGS) entry which is preliminary data.</text>
</comment>
<dbReference type="InterPro" id="IPR001466">
    <property type="entry name" value="Beta-lactam-related"/>
</dbReference>
<dbReference type="InterPro" id="IPR012338">
    <property type="entry name" value="Beta-lactam/transpept-like"/>
</dbReference>
<dbReference type="AlphaFoldDB" id="A0A3N4Z333"/>
<gene>
    <name evidence="2" type="ORF">EDD34_0979</name>
</gene>
<evidence type="ECO:0000313" key="3">
    <source>
        <dbReference type="Proteomes" id="UP000280501"/>
    </source>
</evidence>
<sequence length="367" mass="39000">MTHPLREVLTRHVDAGTIPGAIATYGSECDPVVVGSSGPDGGRLAPDAIVRIQSMTKLVTTVAALRLVEQGAIALDDGIEAWMPELAGRRVLAHPLADVGDTVPAARPISLRDLLTNQSGYGVVTVDSPLLRAMRDAGIEANNEPVDRGAEDWLAALSALPLAHQPGRGWRYHLGFGILGVLLGRVAGTSTPELLRRSVLEPVGMPDTGFRVPEGQEHRLLPAFRRTPEGLVEAEPAGGGFHTGPAPFDESHSELVSTLADYHAFLRALVDGDLVGPALLDELRTDQVDAAAKTPESFYPGFWDGLGWGFGVSVTTEGPHRGRFGWSGGYGTDFFVDPDGTVCIVLAQVEMDERVLAMIGEVLQAVD</sequence>
<evidence type="ECO:0000259" key="1">
    <source>
        <dbReference type="Pfam" id="PF00144"/>
    </source>
</evidence>
<accession>A0A3N4Z333</accession>
<reference evidence="2 3" key="1">
    <citation type="submission" date="2018-11" db="EMBL/GenBank/DDBJ databases">
        <title>Sequencing the genomes of 1000 actinobacteria strains.</title>
        <authorList>
            <person name="Klenk H.-P."/>
        </authorList>
    </citation>
    <scope>NUCLEOTIDE SEQUENCE [LARGE SCALE GENOMIC DNA]</scope>
    <source>
        <strain evidence="2 3">DSM 15700</strain>
    </source>
</reference>
<dbReference type="OrthoDB" id="3502201at2"/>
<feature type="domain" description="Beta-lactamase-related" evidence="1">
    <location>
        <begin position="8"/>
        <end position="346"/>
    </location>
</feature>
<dbReference type="PANTHER" id="PTHR43283">
    <property type="entry name" value="BETA-LACTAMASE-RELATED"/>
    <property type="match status" value="1"/>
</dbReference>
<dbReference type="RefSeq" id="WP_123813563.1">
    <property type="nucleotide sequence ID" value="NZ_RKQZ01000001.1"/>
</dbReference>
<evidence type="ECO:0000313" key="2">
    <source>
        <dbReference type="EMBL" id="RPF20388.1"/>
    </source>
</evidence>
<proteinExistence type="predicted"/>
<organism evidence="2 3">
    <name type="scientific">Myceligenerans xiligouense</name>
    <dbReference type="NCBI Taxonomy" id="253184"/>
    <lineage>
        <taxon>Bacteria</taxon>
        <taxon>Bacillati</taxon>
        <taxon>Actinomycetota</taxon>
        <taxon>Actinomycetes</taxon>
        <taxon>Micrococcales</taxon>
        <taxon>Promicromonosporaceae</taxon>
        <taxon>Myceligenerans</taxon>
    </lineage>
</organism>